<dbReference type="GO" id="GO:0006013">
    <property type="term" value="P:mannose metabolic process"/>
    <property type="evidence" value="ECO:0007669"/>
    <property type="project" value="InterPro"/>
</dbReference>
<dbReference type="InterPro" id="IPR027291">
    <property type="entry name" value="Glyco_hydro_38_N_sf"/>
</dbReference>
<dbReference type="SUPFAM" id="SSF74650">
    <property type="entry name" value="Galactose mutarotase-like"/>
    <property type="match status" value="1"/>
</dbReference>
<protein>
    <submittedName>
        <fullName evidence="7">Alpha-mannosidase</fullName>
        <ecNumber evidence="7">3.2.1.24</ecNumber>
    </submittedName>
</protein>
<dbReference type="InterPro" id="IPR000602">
    <property type="entry name" value="Glyco_hydro_38_N"/>
</dbReference>
<dbReference type="PANTHER" id="PTHR46017">
    <property type="entry name" value="ALPHA-MANNOSIDASE 2C1"/>
    <property type="match status" value="1"/>
</dbReference>
<name>E8V396_TERSS</name>
<feature type="chain" id="PRO_5003228941" evidence="5">
    <location>
        <begin position="24"/>
        <end position="1167"/>
    </location>
</feature>
<keyword evidence="5" id="KW-0732">Signal</keyword>
<dbReference type="GO" id="GO:0004559">
    <property type="term" value="F:alpha-mannosidase activity"/>
    <property type="evidence" value="ECO:0007669"/>
    <property type="project" value="UniProtKB-EC"/>
</dbReference>
<evidence type="ECO:0000256" key="4">
    <source>
        <dbReference type="ARBA" id="ARBA00023295"/>
    </source>
</evidence>
<evidence type="ECO:0000259" key="6">
    <source>
        <dbReference type="SMART" id="SM00872"/>
    </source>
</evidence>
<dbReference type="SMART" id="SM00872">
    <property type="entry name" value="Alpha-mann_mid"/>
    <property type="match status" value="1"/>
</dbReference>
<dbReference type="PANTHER" id="PTHR46017:SF1">
    <property type="entry name" value="ALPHA-MANNOSIDASE 2C1"/>
    <property type="match status" value="1"/>
</dbReference>
<dbReference type="AlphaFoldDB" id="E8V396"/>
<proteinExistence type="inferred from homology"/>
<dbReference type="Proteomes" id="UP000006844">
    <property type="component" value="Chromosome"/>
</dbReference>
<sequence>MADRTGRILLALLFAGFSPAGNAQMQAGAAPAPGTKNPFAAVNGNDVPTLYVTPYAHLDTQWRWEYPQTIGEFLPKTMRDNFALFEKYPHYLFNFSGANRYRMMKEYYPADYEKVKQYVAAGRWFPAGSSMEENDVNNPSAEAIIRQILYGKEYFRKDFGKTSSEYMLPDCFGFPASIPSILAHTGIKGFSTQKLSWHSGAQVGGPESPQKTPVGIPFNVGVWQGPDGKYVIAALNGTAYDSDVIEDLTKSPYWIKRNENVAASSGLALDFRYYGTGDTGGAPQEESVRLMEAMVTKGTAVLPEVKKRSGDIVNGVYADPAPAVQVGDGPLHIVQATAETMFNKITPEQAALLPRYTGDLELVEHSAGSLTSEAYMKRWNRKNELLADAAERASVGADWMGGRPYPLERLSKAWTLVMGGQFHDVVPGTATPKAYTYSWNDEVLAMNQFSDVLTSATDSIASGLDTQTKGIPVVIYNPLNVAREDVVEASLQFPGEAPKAVHVVGPNGKTIPGQIVSNIDGKTKVLFLARMPSVGYAVYDVQSVDATGVQASPLKVTETSLENSRYRVQLDKNGDVSSFYDKQVAKEMLSAPIRMAISTDNPSQWPAWNMDYSDQTRAPRAYVQGTPSIKVIENGPVRVALEITRESEGSKFVQTVRLSAGEAGNHLEFANLIDWKTKEANLKATFPLNAANPLATYNWDIGTIQRGNDEPKQYEVASHQWVDLTDKSGKFGLTILTDCKNGSDKPDDHTLRLTLLRSPGTRGGYEDQATQDWGHHEFVYGIAGHGDDWRKGQTDWEAERLNQPLIGFASNKHPGGLGKDFSLLKVSNSRVRVLALKKAEASDEVVVRLVELDGARQQGVHIHFPSQIVSAREINGAEEPVGPTQLANGDLVTDFTGYQPRSFALKLAAAPVQLAVVESETVELPYDQSVATNDGHPTSGSFDNGGKAYPAEMLSSEIAYNGVHFRLAPAGTGFPDAVRAQGQTIALPAGDFNTIYLLAAAADGDHSAVFHAGNQDAEVNVQDWGGFIGQWDNRQWKTVEVATPEEPKPDDKSRAAERARRIRAYVKENGPITKDEFVGLTPGFIKPAPVAWFASHRHDSAGNNEPYAYSYLFAYRIHIPAGATMLKLPQNKEVKILALSVARQEDQVQPVQPLYDVFPKSNSPEPK</sequence>
<dbReference type="EC" id="3.2.1.24" evidence="7"/>
<dbReference type="Pfam" id="PF09261">
    <property type="entry name" value="Alpha-mann_mid"/>
    <property type="match status" value="1"/>
</dbReference>
<keyword evidence="3 7" id="KW-0378">Hydrolase</keyword>
<evidence type="ECO:0000256" key="3">
    <source>
        <dbReference type="ARBA" id="ARBA00022801"/>
    </source>
</evidence>
<evidence type="ECO:0000256" key="2">
    <source>
        <dbReference type="ARBA" id="ARBA00022723"/>
    </source>
</evidence>
<dbReference type="Pfam" id="PF01074">
    <property type="entry name" value="Glyco_hydro_38N"/>
    <property type="match status" value="1"/>
</dbReference>
<dbReference type="KEGG" id="tsa:AciPR4_1642"/>
<dbReference type="InterPro" id="IPR011013">
    <property type="entry name" value="Gal_mutarotase_sf_dom"/>
</dbReference>
<dbReference type="Pfam" id="PF17677">
    <property type="entry name" value="Glyco_hydro38C2"/>
    <property type="match status" value="1"/>
</dbReference>
<dbReference type="STRING" id="401053.AciPR4_1642"/>
<dbReference type="InterPro" id="IPR011330">
    <property type="entry name" value="Glyco_hydro/deAcase_b/a-brl"/>
</dbReference>
<dbReference type="GO" id="GO:0046872">
    <property type="term" value="F:metal ion binding"/>
    <property type="evidence" value="ECO:0007669"/>
    <property type="project" value="UniProtKB-KW"/>
</dbReference>
<keyword evidence="4 7" id="KW-0326">Glycosidase</keyword>
<dbReference type="InterPro" id="IPR041147">
    <property type="entry name" value="GH38_C"/>
</dbReference>
<keyword evidence="8" id="KW-1185">Reference proteome</keyword>
<reference evidence="7 8" key="1">
    <citation type="journal article" date="2012" name="Stand. Genomic Sci.">
        <title>Complete genome sequence of Terriglobus saanensis type strain SP1PR4(T), an Acidobacteria from tundra soil.</title>
        <authorList>
            <person name="Rawat S.R."/>
            <person name="Mannisto M.K."/>
            <person name="Starovoytov V."/>
            <person name="Goodwin L."/>
            <person name="Nolan M."/>
            <person name="Hauser L."/>
            <person name="Land M."/>
            <person name="Davenport K.W."/>
            <person name="Woyke T."/>
            <person name="Haggblom M.M."/>
        </authorList>
    </citation>
    <scope>NUCLEOTIDE SEQUENCE</scope>
    <source>
        <strain evidence="8">ATCC BAA-1853 / DSM 23119 / SP1PR4</strain>
    </source>
</reference>
<dbReference type="SUPFAM" id="SSF88713">
    <property type="entry name" value="Glycoside hydrolase/deacetylase"/>
    <property type="match status" value="1"/>
</dbReference>
<gene>
    <name evidence="7" type="ordered locus">AciPR4_1642</name>
</gene>
<keyword evidence="2" id="KW-0479">Metal-binding</keyword>
<evidence type="ECO:0000313" key="7">
    <source>
        <dbReference type="EMBL" id="ADV82453.1"/>
    </source>
</evidence>
<evidence type="ECO:0000256" key="5">
    <source>
        <dbReference type="SAM" id="SignalP"/>
    </source>
</evidence>
<dbReference type="Gene3D" id="2.70.98.30">
    <property type="entry name" value="Golgi alpha-mannosidase II, domain 4"/>
    <property type="match status" value="1"/>
</dbReference>
<dbReference type="GO" id="GO:0009313">
    <property type="term" value="P:oligosaccharide catabolic process"/>
    <property type="evidence" value="ECO:0007669"/>
    <property type="project" value="TreeGrafter"/>
</dbReference>
<dbReference type="Pfam" id="PF07748">
    <property type="entry name" value="Glyco_hydro_38C"/>
    <property type="match status" value="1"/>
</dbReference>
<dbReference type="GO" id="GO:0030246">
    <property type="term" value="F:carbohydrate binding"/>
    <property type="evidence" value="ECO:0007669"/>
    <property type="project" value="InterPro"/>
</dbReference>
<dbReference type="SUPFAM" id="SSF88688">
    <property type="entry name" value="Families 57/38 glycoside transferase middle domain"/>
    <property type="match status" value="1"/>
</dbReference>
<dbReference type="CDD" id="cd10789">
    <property type="entry name" value="GH38N_AMII_ER_cytosolic"/>
    <property type="match status" value="1"/>
</dbReference>
<dbReference type="Gene3D" id="3.20.110.10">
    <property type="entry name" value="Glycoside hydrolase 38, N terminal domain"/>
    <property type="match status" value="1"/>
</dbReference>
<dbReference type="HOGENOM" id="CLU_277670_0_0_0"/>
<dbReference type="EMBL" id="CP002467">
    <property type="protein sequence ID" value="ADV82453.1"/>
    <property type="molecule type" value="Genomic_DNA"/>
</dbReference>
<organism evidence="7 8">
    <name type="scientific">Terriglobus saanensis (strain ATCC BAA-1853 / DSM 23119 / SP1PR4)</name>
    <dbReference type="NCBI Taxonomy" id="401053"/>
    <lineage>
        <taxon>Bacteria</taxon>
        <taxon>Pseudomonadati</taxon>
        <taxon>Acidobacteriota</taxon>
        <taxon>Terriglobia</taxon>
        <taxon>Terriglobales</taxon>
        <taxon>Acidobacteriaceae</taxon>
        <taxon>Terriglobus</taxon>
    </lineage>
</organism>
<dbReference type="eggNOG" id="COG0383">
    <property type="taxonomic scope" value="Bacteria"/>
</dbReference>
<dbReference type="InterPro" id="IPR015341">
    <property type="entry name" value="Glyco_hydro_38_cen"/>
</dbReference>
<dbReference type="InterPro" id="IPR011682">
    <property type="entry name" value="Glyco_hydro_38_C"/>
</dbReference>
<comment type="similarity">
    <text evidence="1">Belongs to the glycosyl hydrolase 38 family.</text>
</comment>
<dbReference type="RefSeq" id="WP_013568186.1">
    <property type="nucleotide sequence ID" value="NC_014963.1"/>
</dbReference>
<dbReference type="InterPro" id="IPR028995">
    <property type="entry name" value="Glyco_hydro_57/38_cen_sf"/>
</dbReference>
<dbReference type="Gene3D" id="1.20.1270.50">
    <property type="entry name" value="Glycoside hydrolase family 38, central domain"/>
    <property type="match status" value="1"/>
</dbReference>
<feature type="signal peptide" evidence="5">
    <location>
        <begin position="1"/>
        <end position="23"/>
    </location>
</feature>
<evidence type="ECO:0000313" key="8">
    <source>
        <dbReference type="Proteomes" id="UP000006844"/>
    </source>
</evidence>
<evidence type="ECO:0000256" key="1">
    <source>
        <dbReference type="ARBA" id="ARBA00009792"/>
    </source>
</evidence>
<accession>E8V396</accession>
<dbReference type="InterPro" id="IPR037094">
    <property type="entry name" value="Glyco_hydro_38_cen_sf"/>
</dbReference>
<feature type="domain" description="Glycoside hydrolase family 38 central" evidence="6">
    <location>
        <begin position="364"/>
        <end position="442"/>
    </location>
</feature>